<dbReference type="EMBL" id="CP003345">
    <property type="protein sequence ID" value="AFM06152.1"/>
    <property type="molecule type" value="Genomic_DNA"/>
</dbReference>
<dbReference type="InterPro" id="IPR034660">
    <property type="entry name" value="DinB/YfiT-like"/>
</dbReference>
<dbReference type="eggNOG" id="COG2318">
    <property type="taxonomic scope" value="Bacteria"/>
</dbReference>
<dbReference type="Gene3D" id="1.20.120.450">
    <property type="entry name" value="dinb family like domain"/>
    <property type="match status" value="1"/>
</dbReference>
<dbReference type="OrthoDB" id="4295522at2"/>
<evidence type="ECO:0000313" key="3">
    <source>
        <dbReference type="Proteomes" id="UP000006054"/>
    </source>
</evidence>
<evidence type="ECO:0000313" key="2">
    <source>
        <dbReference type="EMBL" id="AFM06152.1"/>
    </source>
</evidence>
<dbReference type="PATRIC" id="fig|880071.3.peg.3849"/>
<dbReference type="InterPro" id="IPR024775">
    <property type="entry name" value="DinB-like"/>
</dbReference>
<dbReference type="SUPFAM" id="SSF109854">
    <property type="entry name" value="DinB/YfiT-like putative metalloenzymes"/>
    <property type="match status" value="1"/>
</dbReference>
<keyword evidence="3" id="KW-1185">Reference proteome</keyword>
<reference evidence="3" key="1">
    <citation type="submission" date="2012-06" db="EMBL/GenBank/DDBJ databases">
        <title>The complete genome of Flexibacter litoralis DSM 6794.</title>
        <authorList>
            <person name="Lucas S."/>
            <person name="Copeland A."/>
            <person name="Lapidus A."/>
            <person name="Glavina del Rio T."/>
            <person name="Dalin E."/>
            <person name="Tice H."/>
            <person name="Bruce D."/>
            <person name="Goodwin L."/>
            <person name="Pitluck S."/>
            <person name="Peters L."/>
            <person name="Ovchinnikova G."/>
            <person name="Lu M."/>
            <person name="Kyrpides N."/>
            <person name="Mavromatis K."/>
            <person name="Ivanova N."/>
            <person name="Brettin T."/>
            <person name="Detter J.C."/>
            <person name="Han C."/>
            <person name="Larimer F."/>
            <person name="Land M."/>
            <person name="Hauser L."/>
            <person name="Markowitz V."/>
            <person name="Cheng J.-F."/>
            <person name="Hugenholtz P."/>
            <person name="Woyke T."/>
            <person name="Wu D."/>
            <person name="Spring S."/>
            <person name="Lang E."/>
            <person name="Kopitz M."/>
            <person name="Brambilla E."/>
            <person name="Klenk H.-P."/>
            <person name="Eisen J.A."/>
        </authorList>
    </citation>
    <scope>NUCLEOTIDE SEQUENCE [LARGE SCALE GENOMIC DNA]</scope>
    <source>
        <strain evidence="3">ATCC 23117 / DSM 6794 / NBRC 15988 / NCIMB 1366 / Sio-4</strain>
    </source>
</reference>
<dbReference type="Proteomes" id="UP000006054">
    <property type="component" value="Chromosome"/>
</dbReference>
<dbReference type="Pfam" id="PF12867">
    <property type="entry name" value="DinB_2"/>
    <property type="match status" value="1"/>
</dbReference>
<gene>
    <name evidence="2" type="ordered locus">Fleli_3847</name>
</gene>
<dbReference type="AlphaFoldDB" id="I4AQB7"/>
<dbReference type="STRING" id="880071.Fleli_3847"/>
<feature type="domain" description="DinB-like" evidence="1">
    <location>
        <begin position="4"/>
        <end position="141"/>
    </location>
</feature>
<organism evidence="2 3">
    <name type="scientific">Bernardetia litoralis (strain ATCC 23117 / DSM 6794 / NBRC 15988 / NCIMB 1366 / Fx l1 / Sio-4)</name>
    <name type="common">Flexibacter litoralis</name>
    <dbReference type="NCBI Taxonomy" id="880071"/>
    <lineage>
        <taxon>Bacteria</taxon>
        <taxon>Pseudomonadati</taxon>
        <taxon>Bacteroidota</taxon>
        <taxon>Cytophagia</taxon>
        <taxon>Cytophagales</taxon>
        <taxon>Bernardetiaceae</taxon>
        <taxon>Bernardetia</taxon>
    </lineage>
</organism>
<dbReference type="RefSeq" id="WP_014799575.1">
    <property type="nucleotide sequence ID" value="NC_018018.1"/>
</dbReference>
<protein>
    <recommendedName>
        <fullName evidence="1">DinB-like domain-containing protein</fullName>
    </recommendedName>
</protein>
<proteinExistence type="predicted"/>
<accession>I4AQB7</accession>
<name>I4AQB7_BERLS</name>
<sequence length="150" mass="17508">MQLLKTTRTNFLNLLNEFSLEQINQIPEGFSNNLIWNFGHLVVTQQLLCYKLSGNKIYISDEILNKYRKGTKPEADATLEEVEELKKLAFDLIDKFEKDYTENKSMFDSYSEYPTSYNYTLKSIEDAIIFNNTHEGVHYGYALALRKAIK</sequence>
<dbReference type="HOGENOM" id="CLU_125425_0_0_10"/>
<dbReference type="KEGG" id="fli:Fleli_3847"/>
<evidence type="ECO:0000259" key="1">
    <source>
        <dbReference type="Pfam" id="PF12867"/>
    </source>
</evidence>